<dbReference type="EMBL" id="JAFLRJ010000074">
    <property type="protein sequence ID" value="MBO0511843.1"/>
    <property type="molecule type" value="Genomic_DNA"/>
</dbReference>
<dbReference type="Proteomes" id="UP000664167">
    <property type="component" value="Unassembled WGS sequence"/>
</dbReference>
<dbReference type="InterPro" id="IPR006311">
    <property type="entry name" value="TAT_signal"/>
</dbReference>
<name>A0A939F4N4_9ACTN</name>
<organism evidence="2 3">
    <name type="scientific">Streptomyces beijiangensis</name>
    <dbReference type="NCBI Taxonomy" id="163361"/>
    <lineage>
        <taxon>Bacteria</taxon>
        <taxon>Bacillati</taxon>
        <taxon>Actinomycetota</taxon>
        <taxon>Actinomycetes</taxon>
        <taxon>Kitasatosporales</taxon>
        <taxon>Streptomycetaceae</taxon>
        <taxon>Streptomyces</taxon>
    </lineage>
</organism>
<reference evidence="2" key="1">
    <citation type="submission" date="2021-03" db="EMBL/GenBank/DDBJ databases">
        <title>Streptomyces poriferae sp. nov., a novel marine sponge-derived Actinobacteria species with anti-MRSA activity.</title>
        <authorList>
            <person name="Sandoval-Powers M."/>
            <person name="Kralova S."/>
            <person name="Nguyen G.-S."/>
            <person name="Fawwal D."/>
            <person name="Degnes K."/>
            <person name="Klinkenberg G."/>
            <person name="Sletta H."/>
            <person name="Wentzel A."/>
            <person name="Liles M.R."/>
        </authorList>
    </citation>
    <scope>NUCLEOTIDE SEQUENCE</scope>
    <source>
        <strain evidence="2">DSM 41794</strain>
    </source>
</reference>
<keyword evidence="3" id="KW-1185">Reference proteome</keyword>
<feature type="transmembrane region" description="Helical" evidence="1">
    <location>
        <begin position="12"/>
        <end position="32"/>
    </location>
</feature>
<keyword evidence="1" id="KW-0472">Membrane</keyword>
<dbReference type="RefSeq" id="WP_206961248.1">
    <property type="nucleotide sequence ID" value="NZ_BAAAJJ010000014.1"/>
</dbReference>
<dbReference type="NCBIfam" id="TIGR02122">
    <property type="entry name" value="TRAP_TAXI"/>
    <property type="match status" value="1"/>
</dbReference>
<accession>A0A939F4N4</accession>
<evidence type="ECO:0000313" key="2">
    <source>
        <dbReference type="EMBL" id="MBO0511843.1"/>
    </source>
</evidence>
<dbReference type="PANTHER" id="PTHR42941">
    <property type="entry name" value="SLL1037 PROTEIN"/>
    <property type="match status" value="1"/>
</dbReference>
<keyword evidence="1" id="KW-0812">Transmembrane</keyword>
<dbReference type="InterPro" id="IPR011852">
    <property type="entry name" value="TRAP_TAXI"/>
</dbReference>
<evidence type="ECO:0000256" key="1">
    <source>
        <dbReference type="SAM" id="Phobius"/>
    </source>
</evidence>
<dbReference type="Pfam" id="PF16868">
    <property type="entry name" value="NMT1_3"/>
    <property type="match status" value="1"/>
</dbReference>
<dbReference type="PROSITE" id="PS51318">
    <property type="entry name" value="TAT"/>
    <property type="match status" value="1"/>
</dbReference>
<comment type="caution">
    <text evidence="2">The sequence shown here is derived from an EMBL/GenBank/DDBJ whole genome shotgun (WGS) entry which is preliminary data.</text>
</comment>
<evidence type="ECO:0000313" key="3">
    <source>
        <dbReference type="Proteomes" id="UP000664167"/>
    </source>
</evidence>
<dbReference type="PANTHER" id="PTHR42941:SF1">
    <property type="entry name" value="SLL1037 PROTEIN"/>
    <property type="match status" value="1"/>
</dbReference>
<dbReference type="SUPFAM" id="SSF53850">
    <property type="entry name" value="Periplasmic binding protein-like II"/>
    <property type="match status" value="1"/>
</dbReference>
<keyword evidence="1" id="KW-1133">Transmembrane helix</keyword>
<sequence>MFQALTRIGRRRALQGSAAALVVLGLLMWWLMPFGSSSPSGRLSFSTGVPTGVYQTYGTMLREALAQDLPNVKVSLQTSQGSQQNISRVAAGTADFAVATADAVDDYVRNGKPGADRLRGCARLYDDYIQLVVADSSKVRRTSELRKLRVAVGQDGSGVRLIAERMLRAAGVDPQKDITPVKAGIDTAPRLLEEGKIDAFFWSGGLPTNAVRLLTERFPVRLVPLDDLVAPLHRGGEPTRYYRSAVMPADAYPAARNQGSVPTLAVANILITADRTDVRLTEDFTRTVIRSRDTIGRQVHAAQLVDVRTAIYTDPLPLHEGARRYYRSVKP</sequence>
<dbReference type="Gene3D" id="3.40.190.10">
    <property type="entry name" value="Periplasmic binding protein-like II"/>
    <property type="match status" value="2"/>
</dbReference>
<proteinExistence type="predicted"/>
<dbReference type="AlphaFoldDB" id="A0A939F4N4"/>
<protein>
    <submittedName>
        <fullName evidence="2">TAXI family TRAP transporter solute-binding subunit</fullName>
    </submittedName>
</protein>
<gene>
    <name evidence="2" type="ORF">J0695_08450</name>
</gene>